<evidence type="ECO:0000313" key="4">
    <source>
        <dbReference type="EnsemblMetazoa" id="XP_008181960.1"/>
    </source>
</evidence>
<dbReference type="RefSeq" id="XP_008181960.1">
    <property type="nucleotide sequence ID" value="XM_008183738.2"/>
</dbReference>
<dbReference type="Proteomes" id="UP000007819">
    <property type="component" value="Chromosome X"/>
</dbReference>
<evidence type="ECO:0000256" key="2">
    <source>
        <dbReference type="SAM" id="Coils"/>
    </source>
</evidence>
<protein>
    <recommendedName>
        <fullName evidence="6">Beclin 1-associated autophagy-related key regulator</fullName>
    </recommendedName>
</protein>
<feature type="coiled-coil region" evidence="2">
    <location>
        <begin position="142"/>
        <end position="169"/>
    </location>
</feature>
<dbReference type="GO" id="GO:0016240">
    <property type="term" value="P:autophagosome membrane docking"/>
    <property type="evidence" value="ECO:0007669"/>
    <property type="project" value="TreeGrafter"/>
</dbReference>
<evidence type="ECO:0000256" key="1">
    <source>
        <dbReference type="ARBA" id="ARBA00023054"/>
    </source>
</evidence>
<reference evidence="4" key="2">
    <citation type="submission" date="2022-06" db="UniProtKB">
        <authorList>
            <consortium name="EnsemblMetazoa"/>
        </authorList>
    </citation>
    <scope>IDENTIFICATION</scope>
</reference>
<dbReference type="InterPro" id="IPR018791">
    <property type="entry name" value="UV_resistance/autophagy_Atg14"/>
</dbReference>
<dbReference type="PANTHER" id="PTHR13664:SF0">
    <property type="entry name" value="BECLIN 1-ASSOCIATED AUTOPHAGY-RELATED KEY REGULATOR"/>
    <property type="match status" value="1"/>
</dbReference>
<accession>A0A8R2F7J1</accession>
<reference evidence="5" key="1">
    <citation type="submission" date="2010-06" db="EMBL/GenBank/DDBJ databases">
        <authorList>
            <person name="Jiang H."/>
            <person name="Abraham K."/>
            <person name="Ali S."/>
            <person name="Alsbrooks S.L."/>
            <person name="Anim B.N."/>
            <person name="Anosike U.S."/>
            <person name="Attaway T."/>
            <person name="Bandaranaike D.P."/>
            <person name="Battles P.K."/>
            <person name="Bell S.N."/>
            <person name="Bell A.V."/>
            <person name="Beltran B."/>
            <person name="Bickham C."/>
            <person name="Bustamante Y."/>
            <person name="Caleb T."/>
            <person name="Canada A."/>
            <person name="Cardenas V."/>
            <person name="Carter K."/>
            <person name="Chacko J."/>
            <person name="Chandrabose M.N."/>
            <person name="Chavez D."/>
            <person name="Chavez A."/>
            <person name="Chen L."/>
            <person name="Chu H.-S."/>
            <person name="Claassen K.J."/>
            <person name="Cockrell R."/>
            <person name="Collins M."/>
            <person name="Cooper J.A."/>
            <person name="Cree A."/>
            <person name="Curry S.M."/>
            <person name="Da Y."/>
            <person name="Dao M.D."/>
            <person name="Das B."/>
            <person name="Davila M.-L."/>
            <person name="Davy-Carroll L."/>
            <person name="Denson S."/>
            <person name="Dinh H."/>
            <person name="Ebong V.E."/>
            <person name="Edwards J.R."/>
            <person name="Egan A."/>
            <person name="El-Daye J."/>
            <person name="Escobedo L."/>
            <person name="Fernandez S."/>
            <person name="Fernando P.R."/>
            <person name="Flagg N."/>
            <person name="Forbes L.D."/>
            <person name="Fowler R.G."/>
            <person name="Fu Q."/>
            <person name="Gabisi R.A."/>
            <person name="Ganer J."/>
            <person name="Garbino Pronczuk A."/>
            <person name="Garcia R.M."/>
            <person name="Garner T."/>
            <person name="Garrett T.E."/>
            <person name="Gonzalez D.A."/>
            <person name="Hamid H."/>
            <person name="Hawkins E.S."/>
            <person name="Hirani K."/>
            <person name="Hogues M.E."/>
            <person name="Hollins B."/>
            <person name="Hsiao C.-H."/>
            <person name="Jabil R."/>
            <person name="James M.L."/>
            <person name="Jhangiani S.N."/>
            <person name="Johnson B."/>
            <person name="Johnson Q."/>
            <person name="Joshi V."/>
            <person name="Kalu J.B."/>
            <person name="Kam C."/>
            <person name="Kashfia A."/>
            <person name="Keebler J."/>
            <person name="Kisamo H."/>
            <person name="Kovar C.L."/>
            <person name="Lago L.A."/>
            <person name="Lai C.-Y."/>
            <person name="Laidlaw J."/>
            <person name="Lara F."/>
            <person name="Le T.-K."/>
            <person name="Lee S.L."/>
            <person name="Legall F.H."/>
            <person name="Lemon S.J."/>
            <person name="Lewis L.R."/>
            <person name="Li B."/>
            <person name="Liu Y."/>
            <person name="Liu Y.-S."/>
            <person name="Lopez J."/>
            <person name="Lozado R.J."/>
            <person name="Lu J."/>
            <person name="Madu R.C."/>
            <person name="Maheshwari M."/>
            <person name="Maheshwari R."/>
            <person name="Malloy K."/>
            <person name="Martinez E."/>
            <person name="Mathew T."/>
            <person name="Mercado I.C."/>
            <person name="Mercado C."/>
            <person name="Meyer B."/>
            <person name="Montgomery K."/>
            <person name="Morgan M.B."/>
            <person name="Munidasa M."/>
            <person name="Nazareth L.V."/>
            <person name="Nelson J."/>
            <person name="Ng B.M."/>
            <person name="Nguyen N.B."/>
            <person name="Nguyen P.Q."/>
            <person name="Nguyen T."/>
            <person name="Obregon M."/>
            <person name="Okwuonu G.O."/>
            <person name="Onwere C.G."/>
            <person name="Orozco G."/>
            <person name="Parra A."/>
            <person name="Patel S."/>
            <person name="Patil S."/>
            <person name="Perez A."/>
            <person name="Perez Y."/>
            <person name="Pham C."/>
            <person name="Primus E.L."/>
            <person name="Pu L.-L."/>
            <person name="Puazo M."/>
            <person name="Qin X."/>
            <person name="Quiroz J.B."/>
            <person name="Reese J."/>
            <person name="Richards S."/>
            <person name="Rives C.M."/>
            <person name="Robberts R."/>
            <person name="Ruiz S.J."/>
            <person name="Ruiz M.J."/>
            <person name="Santibanez J."/>
            <person name="Schneider B.W."/>
            <person name="Sisson I."/>
            <person name="Smith M."/>
            <person name="Sodergren E."/>
            <person name="Song X.-Z."/>
            <person name="Song B.B."/>
            <person name="Summersgill H."/>
            <person name="Thelus R."/>
            <person name="Thornton R.D."/>
            <person name="Trejos Z.Y."/>
            <person name="Usmani K."/>
            <person name="Vattathil S."/>
            <person name="Villasana D."/>
            <person name="Walker D.L."/>
            <person name="Wang S."/>
            <person name="Wang K."/>
            <person name="White C.S."/>
            <person name="Williams A.C."/>
            <person name="Williamson J."/>
            <person name="Wilson K."/>
            <person name="Woghiren I.O."/>
            <person name="Woodworth J.R."/>
            <person name="Worley K.C."/>
            <person name="Wright R.A."/>
            <person name="Wu W."/>
            <person name="Young L."/>
            <person name="Zhang L."/>
            <person name="Zhang J."/>
            <person name="Zhu Y."/>
            <person name="Muzny D.M."/>
            <person name="Weinstock G."/>
            <person name="Gibbs R.A."/>
        </authorList>
    </citation>
    <scope>NUCLEOTIDE SEQUENCE [LARGE SCALE GENOMIC DNA]</scope>
    <source>
        <strain evidence="5">LSR1</strain>
    </source>
</reference>
<dbReference type="Pfam" id="PF10186">
    <property type="entry name" value="ATG14"/>
    <property type="match status" value="1"/>
</dbReference>
<evidence type="ECO:0008006" key="6">
    <source>
        <dbReference type="Google" id="ProtNLM"/>
    </source>
</evidence>
<dbReference type="GO" id="GO:0000423">
    <property type="term" value="P:mitophagy"/>
    <property type="evidence" value="ECO:0007669"/>
    <property type="project" value="TreeGrafter"/>
</dbReference>
<dbReference type="GO" id="GO:0035014">
    <property type="term" value="F:phosphatidylinositol 3-kinase regulator activity"/>
    <property type="evidence" value="ECO:0007669"/>
    <property type="project" value="TreeGrafter"/>
</dbReference>
<proteinExistence type="predicted"/>
<dbReference type="GO" id="GO:0000045">
    <property type="term" value="P:autophagosome assembly"/>
    <property type="evidence" value="ECO:0007669"/>
    <property type="project" value="TreeGrafter"/>
</dbReference>
<dbReference type="AlphaFoldDB" id="A0A8R2F7J1"/>
<keyword evidence="1 2" id="KW-0175">Coiled coil</keyword>
<evidence type="ECO:0000313" key="5">
    <source>
        <dbReference type="Proteomes" id="UP000007819"/>
    </source>
</evidence>
<dbReference type="GO" id="GO:0097629">
    <property type="term" value="C:extrinsic component of omegasome membrane"/>
    <property type="evidence" value="ECO:0007669"/>
    <property type="project" value="TreeGrafter"/>
</dbReference>
<dbReference type="GO" id="GO:0097632">
    <property type="term" value="C:extrinsic component of phagophore assembly site membrane"/>
    <property type="evidence" value="ECO:0007669"/>
    <property type="project" value="TreeGrafter"/>
</dbReference>
<dbReference type="CTD" id="22863"/>
<evidence type="ECO:0000256" key="3">
    <source>
        <dbReference type="SAM" id="MobiDB-lite"/>
    </source>
</evidence>
<name>A0A8R2F7J1_ACYPI</name>
<dbReference type="OrthoDB" id="16772at2759"/>
<dbReference type="GO" id="GO:0009267">
    <property type="term" value="P:cellular response to starvation"/>
    <property type="evidence" value="ECO:0007669"/>
    <property type="project" value="TreeGrafter"/>
</dbReference>
<keyword evidence="5" id="KW-1185">Reference proteome</keyword>
<dbReference type="GO" id="GO:0035032">
    <property type="term" value="C:phosphatidylinositol 3-kinase complex, class III"/>
    <property type="evidence" value="ECO:0007669"/>
    <property type="project" value="TreeGrafter"/>
</dbReference>
<dbReference type="PANTHER" id="PTHR13664">
    <property type="entry name" value="BECLIN 1-ASSOCIATED AUTOPHAGY-RELATED KEY REGULATOR"/>
    <property type="match status" value="1"/>
</dbReference>
<dbReference type="GO" id="GO:0005776">
    <property type="term" value="C:autophagosome"/>
    <property type="evidence" value="ECO:0007669"/>
    <property type="project" value="TreeGrafter"/>
</dbReference>
<feature type="region of interest" description="Disordered" evidence="3">
    <location>
        <begin position="1"/>
        <end position="30"/>
    </location>
</feature>
<dbReference type="GO" id="GO:0043495">
    <property type="term" value="F:protein-membrane adaptor activity"/>
    <property type="evidence" value="ECO:0007669"/>
    <property type="project" value="TreeGrafter"/>
</dbReference>
<dbReference type="EnsemblMetazoa" id="XM_008183738.3">
    <property type="protein sequence ID" value="XP_008181960.1"/>
    <property type="gene ID" value="LOC100164156"/>
</dbReference>
<sequence length="487" mass="55271">MDRPSAIVPVGHDTTPAAAPAPVPGGSSKGFGVPGCRKTSQKWCYGTEQCPMCHRFRKLFHCKTCVLNGDFGHSSAAFDKGRFFKKQMKFQSIVYNSNLFKNDCAKMFSKRQCTTLKKTETSILQEKIRLLKLALSDKNKILTDKKNQLKKIKLEIDNQKSRVDRYRSRVVRLEDFTKGQSSALNDKKNELFAVRPSLKNIIQTRINQLVTHIFSLNEVHPTILHDRNEGLDVSNNLSHALAEASKLTYVCGQWVDTCEEWSRQTELGYRIVAPTLPANGDYSAYNEWVSDKNRDYAFHQTFIEPNPACTISAALTYTSQLVKQISFFIDVFLPRRPNFRYCNREFCGNELNETKFAKYVTHLNANILYLCFSQNVDPKLLHPDHTLKNLLQLLDTSVSDLGRVDPPDIDSKLCNAFEDKIAFQLFSFTGDSDSEEDNYYEWEAVPNVEYLADQNQLSSQSASSVVRAGLVASTAASLASMWRGWTK</sequence>
<dbReference type="GeneID" id="100164156"/>
<organism evidence="4 5">
    <name type="scientific">Acyrthosiphon pisum</name>
    <name type="common">Pea aphid</name>
    <dbReference type="NCBI Taxonomy" id="7029"/>
    <lineage>
        <taxon>Eukaryota</taxon>
        <taxon>Metazoa</taxon>
        <taxon>Ecdysozoa</taxon>
        <taxon>Arthropoda</taxon>
        <taxon>Hexapoda</taxon>
        <taxon>Insecta</taxon>
        <taxon>Pterygota</taxon>
        <taxon>Neoptera</taxon>
        <taxon>Paraneoptera</taxon>
        <taxon>Hemiptera</taxon>
        <taxon>Sternorrhyncha</taxon>
        <taxon>Aphidomorpha</taxon>
        <taxon>Aphidoidea</taxon>
        <taxon>Aphididae</taxon>
        <taxon>Macrosiphini</taxon>
        <taxon>Acyrthosiphon</taxon>
    </lineage>
</organism>